<name>A0ABW4GUB6_9ACTN</name>
<dbReference type="EMBL" id="JBHUCM010000049">
    <property type="protein sequence ID" value="MFD1545731.1"/>
    <property type="molecule type" value="Genomic_DNA"/>
</dbReference>
<evidence type="ECO:0000313" key="2">
    <source>
        <dbReference type="Proteomes" id="UP001597097"/>
    </source>
</evidence>
<evidence type="ECO:0008006" key="3">
    <source>
        <dbReference type="Google" id="ProtNLM"/>
    </source>
</evidence>
<dbReference type="RefSeq" id="WP_219529599.1">
    <property type="nucleotide sequence ID" value="NZ_JAHKRM010000007.1"/>
</dbReference>
<comment type="caution">
    <text evidence="1">The sequence shown here is derived from an EMBL/GenBank/DDBJ whole genome shotgun (WGS) entry which is preliminary data.</text>
</comment>
<organism evidence="1 2">
    <name type="scientific">Nonomuraea guangzhouensis</name>
    <dbReference type="NCBI Taxonomy" id="1291555"/>
    <lineage>
        <taxon>Bacteria</taxon>
        <taxon>Bacillati</taxon>
        <taxon>Actinomycetota</taxon>
        <taxon>Actinomycetes</taxon>
        <taxon>Streptosporangiales</taxon>
        <taxon>Streptosporangiaceae</taxon>
        <taxon>Nonomuraea</taxon>
    </lineage>
</organism>
<accession>A0ABW4GUB6</accession>
<gene>
    <name evidence="1" type="ORF">ACFSJ0_52425</name>
</gene>
<proteinExistence type="predicted"/>
<sequence length="250" mass="27187">MPPAPKRSRALPRARKIWTRTLAALAVLLVTAVAGVAVAYPSVAATTCPGCYGLTELRPGVYIEHDLSPQQRSQVSQTVDAAVKRVDTFYGGRKSSPSLLICTTEECYQHIGGHQERGIAVLDRSVMLSPRGLDTVIASHEMSHVELHTRLTSGAEVPQWFDEGLAVVVSEDPRYLAPRTTADRCLVPPTAPLPVTLDEWLSTASKEPNTYAKAACQVDRWLRANGDRQGLDSLIQHLNAGKPFDSLVPN</sequence>
<keyword evidence="2" id="KW-1185">Reference proteome</keyword>
<reference evidence="2" key="1">
    <citation type="journal article" date="2019" name="Int. J. Syst. Evol. Microbiol.">
        <title>The Global Catalogue of Microorganisms (GCM) 10K type strain sequencing project: providing services to taxonomists for standard genome sequencing and annotation.</title>
        <authorList>
            <consortium name="The Broad Institute Genomics Platform"/>
            <consortium name="The Broad Institute Genome Sequencing Center for Infectious Disease"/>
            <person name="Wu L."/>
            <person name="Ma J."/>
        </authorList>
    </citation>
    <scope>NUCLEOTIDE SEQUENCE [LARGE SCALE GENOMIC DNA]</scope>
    <source>
        <strain evidence="2">CGMCC 1.15399</strain>
    </source>
</reference>
<dbReference type="Proteomes" id="UP001597097">
    <property type="component" value="Unassembled WGS sequence"/>
</dbReference>
<evidence type="ECO:0000313" key="1">
    <source>
        <dbReference type="EMBL" id="MFD1545731.1"/>
    </source>
</evidence>
<protein>
    <recommendedName>
        <fullName evidence="3">Peptidase MA superfamily protein</fullName>
    </recommendedName>
</protein>